<comment type="caution">
    <text evidence="1">The sequence shown here is derived from an EMBL/GenBank/DDBJ whole genome shotgun (WGS) entry which is preliminary data.</text>
</comment>
<evidence type="ECO:0000313" key="2">
    <source>
        <dbReference type="Proteomes" id="UP001174136"/>
    </source>
</evidence>
<accession>A0AA47MQY0</accession>
<sequence>MVHEMDRRIGAASAVKRALYLTFVVKREIYVPTPTYGLELWVVTERTRLRIQAAEMSFLRRVAGLSLKDR</sequence>
<proteinExistence type="predicted"/>
<name>A0AA47MQY0_MERPO</name>
<dbReference type="AlphaFoldDB" id="A0AA47MQY0"/>
<organism evidence="1 2">
    <name type="scientific">Merluccius polli</name>
    <name type="common">Benguela hake</name>
    <name type="synonym">Merluccius cadenati</name>
    <dbReference type="NCBI Taxonomy" id="89951"/>
    <lineage>
        <taxon>Eukaryota</taxon>
        <taxon>Metazoa</taxon>
        <taxon>Chordata</taxon>
        <taxon>Craniata</taxon>
        <taxon>Vertebrata</taxon>
        <taxon>Euteleostomi</taxon>
        <taxon>Actinopterygii</taxon>
        <taxon>Neopterygii</taxon>
        <taxon>Teleostei</taxon>
        <taxon>Neoteleostei</taxon>
        <taxon>Acanthomorphata</taxon>
        <taxon>Zeiogadaria</taxon>
        <taxon>Gadariae</taxon>
        <taxon>Gadiformes</taxon>
        <taxon>Gadoidei</taxon>
        <taxon>Merlucciidae</taxon>
        <taxon>Merluccius</taxon>
    </lineage>
</organism>
<reference evidence="1" key="1">
    <citation type="journal article" date="2023" name="Front. Mar. Sci.">
        <title>A new Merluccius polli reference genome to investigate the effects of global change in West African waters.</title>
        <authorList>
            <person name="Mateo J.L."/>
            <person name="Blanco-Fernandez C."/>
            <person name="Garcia-Vazquez E."/>
            <person name="Machado-Schiaffino G."/>
        </authorList>
    </citation>
    <scope>NUCLEOTIDE SEQUENCE</scope>
    <source>
        <strain evidence="1">C29</strain>
        <tissue evidence="1">Fin</tissue>
    </source>
</reference>
<dbReference type="Proteomes" id="UP001174136">
    <property type="component" value="Unassembled WGS sequence"/>
</dbReference>
<dbReference type="EMBL" id="JAOPHQ010003129">
    <property type="protein sequence ID" value="KAK0144555.1"/>
    <property type="molecule type" value="Genomic_DNA"/>
</dbReference>
<evidence type="ECO:0000313" key="1">
    <source>
        <dbReference type="EMBL" id="KAK0144555.1"/>
    </source>
</evidence>
<gene>
    <name evidence="1" type="ORF">N1851_017062</name>
</gene>
<keyword evidence="2" id="KW-1185">Reference proteome</keyword>
<protein>
    <submittedName>
        <fullName evidence="1">Uncharacterized protein</fullName>
    </submittedName>
</protein>